<evidence type="ECO:0000256" key="1">
    <source>
        <dbReference type="ARBA" id="ARBA00004162"/>
    </source>
</evidence>
<evidence type="ECO:0000256" key="2">
    <source>
        <dbReference type="ARBA" id="ARBA00022475"/>
    </source>
</evidence>
<dbReference type="InterPro" id="IPR007168">
    <property type="entry name" value="Phageshock_PspC_N"/>
</dbReference>
<reference evidence="8 9" key="1">
    <citation type="submission" date="2017-10" db="EMBL/GenBank/DDBJ databases">
        <title>Frigbacter circumglobatus gen. nov. sp. nov., isolated from sediment cultured in situ.</title>
        <authorList>
            <person name="Zhao Z."/>
        </authorList>
    </citation>
    <scope>NUCLEOTIDE SEQUENCE [LARGE SCALE GENOMIC DNA]</scope>
    <source>
        <strain evidence="8 9">ZYL</strain>
    </source>
</reference>
<name>A0A2G4YP35_9PROT</name>
<gene>
    <name evidence="8" type="primary">pspC</name>
    <name evidence="8" type="ORF">CRD36_12890</name>
</gene>
<dbReference type="Proteomes" id="UP000229730">
    <property type="component" value="Unassembled WGS sequence"/>
</dbReference>
<keyword evidence="2" id="KW-1003">Cell membrane</keyword>
<evidence type="ECO:0000256" key="6">
    <source>
        <dbReference type="SAM" id="Phobius"/>
    </source>
</evidence>
<dbReference type="NCBIfam" id="TIGR02978">
    <property type="entry name" value="phageshock_pspC"/>
    <property type="match status" value="1"/>
</dbReference>
<dbReference type="AlphaFoldDB" id="A0A2G4YP35"/>
<keyword evidence="5 6" id="KW-0472">Membrane</keyword>
<proteinExistence type="predicted"/>
<dbReference type="PANTHER" id="PTHR33885">
    <property type="entry name" value="PHAGE SHOCK PROTEIN C"/>
    <property type="match status" value="1"/>
</dbReference>
<keyword evidence="9" id="KW-1185">Reference proteome</keyword>
<dbReference type="InterPro" id="IPR014320">
    <property type="entry name" value="Phageshock_PspC"/>
</dbReference>
<evidence type="ECO:0000259" key="7">
    <source>
        <dbReference type="Pfam" id="PF04024"/>
    </source>
</evidence>
<sequence>MNAHPHNEPPRYNKIYLDKKNGKVCGVCAGIADYTGIDATIIRIVTILGLISPASGVVVIAYCLMCWLVDPKPKDLFESQKEDEFWKGVRTQPKNTIRDVRHKFREIERRLRAAEARVTSKEYRLHKEFEDLEKK</sequence>
<evidence type="ECO:0000256" key="5">
    <source>
        <dbReference type="ARBA" id="ARBA00023136"/>
    </source>
</evidence>
<keyword evidence="3 6" id="KW-0812">Transmembrane</keyword>
<dbReference type="InterPro" id="IPR052027">
    <property type="entry name" value="PspC"/>
</dbReference>
<comment type="caution">
    <text evidence="8">The sequence shown here is derived from an EMBL/GenBank/DDBJ whole genome shotgun (WGS) entry which is preliminary data.</text>
</comment>
<protein>
    <submittedName>
        <fullName evidence="8">Envelope stress response membrane protein PspC</fullName>
    </submittedName>
</protein>
<dbReference type="InParanoid" id="A0A2G4YP35"/>
<evidence type="ECO:0000313" key="8">
    <source>
        <dbReference type="EMBL" id="PHZ84092.1"/>
    </source>
</evidence>
<feature type="transmembrane region" description="Helical" evidence="6">
    <location>
        <begin position="41"/>
        <end position="69"/>
    </location>
</feature>
<evidence type="ECO:0000256" key="3">
    <source>
        <dbReference type="ARBA" id="ARBA00022692"/>
    </source>
</evidence>
<dbReference type="RefSeq" id="WP_099473918.1">
    <property type="nucleotide sequence ID" value="NZ_CP041025.1"/>
</dbReference>
<dbReference type="Pfam" id="PF04024">
    <property type="entry name" value="PspC"/>
    <property type="match status" value="1"/>
</dbReference>
<accession>A0A2G4YP35</accession>
<organism evidence="8 9">
    <name type="scientific">Paremcibacter congregatus</name>
    <dbReference type="NCBI Taxonomy" id="2043170"/>
    <lineage>
        <taxon>Bacteria</taxon>
        <taxon>Pseudomonadati</taxon>
        <taxon>Pseudomonadota</taxon>
        <taxon>Alphaproteobacteria</taxon>
        <taxon>Emcibacterales</taxon>
        <taxon>Emcibacteraceae</taxon>
        <taxon>Paremcibacter</taxon>
    </lineage>
</organism>
<evidence type="ECO:0000313" key="9">
    <source>
        <dbReference type="Proteomes" id="UP000229730"/>
    </source>
</evidence>
<evidence type="ECO:0000256" key="4">
    <source>
        <dbReference type="ARBA" id="ARBA00022989"/>
    </source>
</evidence>
<dbReference type="EMBL" id="PDEM01000025">
    <property type="protein sequence ID" value="PHZ84092.1"/>
    <property type="molecule type" value="Genomic_DNA"/>
</dbReference>
<keyword evidence="4 6" id="KW-1133">Transmembrane helix</keyword>
<dbReference type="OrthoDB" id="7359894at2"/>
<dbReference type="GO" id="GO:0005886">
    <property type="term" value="C:plasma membrane"/>
    <property type="evidence" value="ECO:0007669"/>
    <property type="project" value="UniProtKB-SubCell"/>
</dbReference>
<feature type="domain" description="Phage shock protein PspC N-terminal" evidence="7">
    <location>
        <begin position="14"/>
        <end position="71"/>
    </location>
</feature>
<comment type="subcellular location">
    <subcellularLocation>
        <location evidence="1">Cell membrane</location>
        <topology evidence="1">Single-pass membrane protein</topology>
    </subcellularLocation>
</comment>
<dbReference type="PANTHER" id="PTHR33885:SF3">
    <property type="entry name" value="PHAGE SHOCK PROTEIN C"/>
    <property type="match status" value="1"/>
</dbReference>